<accession>A0A346AWS6</accession>
<sequence length="80" mass="9542">MKRIYDYTNNNGYEVAALLHSIDLERKELRQAMRKRRHKKMMERIRRQDKNILKAILIINGGFLLYCIAKVTYKALTMGL</sequence>
<dbReference type="RefSeq" id="WP_107195981.1">
    <property type="nucleotide sequence ID" value="NZ_CALYAU010000003.1"/>
</dbReference>
<evidence type="ECO:0000313" key="3">
    <source>
        <dbReference type="Proteomes" id="UP000254337"/>
    </source>
</evidence>
<evidence type="ECO:0000313" key="2">
    <source>
        <dbReference type="EMBL" id="AXL20319.1"/>
    </source>
</evidence>
<protein>
    <submittedName>
        <fullName evidence="2">Uncharacterized protein</fullName>
    </submittedName>
</protein>
<proteinExistence type="predicted"/>
<keyword evidence="1" id="KW-1133">Transmembrane helix</keyword>
<keyword evidence="1" id="KW-0812">Transmembrane</keyword>
<dbReference type="Proteomes" id="UP000254337">
    <property type="component" value="Chromosome"/>
</dbReference>
<keyword evidence="1" id="KW-0472">Membrane</keyword>
<dbReference type="AlphaFoldDB" id="A0A346AWS6"/>
<reference evidence="2 3" key="1">
    <citation type="submission" date="2018-05" db="EMBL/GenBank/DDBJ databases">
        <title>Complete genome sequence of Megasphaera sp. AJH120T, isolated from the ceca of a chicken.</title>
        <authorList>
            <person name="Maki J."/>
            <person name="Looft T."/>
        </authorList>
    </citation>
    <scope>NUCLEOTIDE SEQUENCE [LARGE SCALE GENOMIC DNA]</scope>
    <source>
        <strain evidence="2 3">AJH120</strain>
    </source>
</reference>
<name>A0A346AWS6_9FIRM</name>
<gene>
    <name evidence="2" type="ORF">DKB62_01325</name>
</gene>
<dbReference type="KEGG" id="meg:DKB62_01325"/>
<evidence type="ECO:0000256" key="1">
    <source>
        <dbReference type="SAM" id="Phobius"/>
    </source>
</evidence>
<organism evidence="2 3">
    <name type="scientific">Megasphaera stantonii</name>
    <dbReference type="NCBI Taxonomy" id="2144175"/>
    <lineage>
        <taxon>Bacteria</taxon>
        <taxon>Bacillati</taxon>
        <taxon>Bacillota</taxon>
        <taxon>Negativicutes</taxon>
        <taxon>Veillonellales</taxon>
        <taxon>Veillonellaceae</taxon>
        <taxon>Megasphaera</taxon>
    </lineage>
</organism>
<keyword evidence="3" id="KW-1185">Reference proteome</keyword>
<feature type="transmembrane region" description="Helical" evidence="1">
    <location>
        <begin position="52"/>
        <end position="73"/>
    </location>
</feature>
<dbReference type="EMBL" id="CP029462">
    <property type="protein sequence ID" value="AXL20319.1"/>
    <property type="molecule type" value="Genomic_DNA"/>
</dbReference>